<protein>
    <submittedName>
        <fullName evidence="2">Uncharacterized protein</fullName>
    </submittedName>
</protein>
<keyword evidence="1" id="KW-1133">Transmembrane helix</keyword>
<accession>A0A1H1MRE9</accession>
<evidence type="ECO:0000256" key="1">
    <source>
        <dbReference type="SAM" id="Phobius"/>
    </source>
</evidence>
<gene>
    <name evidence="2" type="ORF">SAMN04489717_0918</name>
</gene>
<keyword evidence="3" id="KW-1185">Reference proteome</keyword>
<name>A0A1H1MRE9_9ACTN</name>
<evidence type="ECO:0000313" key="3">
    <source>
        <dbReference type="Proteomes" id="UP000198983"/>
    </source>
</evidence>
<keyword evidence="1" id="KW-0812">Transmembrane</keyword>
<reference evidence="2 3" key="1">
    <citation type="submission" date="2016-10" db="EMBL/GenBank/DDBJ databases">
        <authorList>
            <person name="de Groot N.N."/>
        </authorList>
    </citation>
    <scope>NUCLEOTIDE SEQUENCE [LARGE SCALE GENOMIC DNA]</scope>
    <source>
        <strain evidence="2 3">DSM 22024</strain>
    </source>
</reference>
<feature type="transmembrane region" description="Helical" evidence="1">
    <location>
        <begin position="20"/>
        <end position="41"/>
    </location>
</feature>
<feature type="transmembrane region" description="Helical" evidence="1">
    <location>
        <begin position="53"/>
        <end position="73"/>
    </location>
</feature>
<dbReference type="Proteomes" id="UP000198983">
    <property type="component" value="Chromosome I"/>
</dbReference>
<evidence type="ECO:0000313" key="2">
    <source>
        <dbReference type="EMBL" id="SDR88945.1"/>
    </source>
</evidence>
<proteinExistence type="predicted"/>
<dbReference type="EMBL" id="LT629732">
    <property type="protein sequence ID" value="SDR88945.1"/>
    <property type="molecule type" value="Genomic_DNA"/>
</dbReference>
<organism evidence="2 3">
    <name type="scientific">Actinopolymorpha singaporensis</name>
    <dbReference type="NCBI Taxonomy" id="117157"/>
    <lineage>
        <taxon>Bacteria</taxon>
        <taxon>Bacillati</taxon>
        <taxon>Actinomycetota</taxon>
        <taxon>Actinomycetes</taxon>
        <taxon>Propionibacteriales</taxon>
        <taxon>Actinopolymorphaceae</taxon>
        <taxon>Actinopolymorpha</taxon>
    </lineage>
</organism>
<dbReference type="RefSeq" id="WP_092650833.1">
    <property type="nucleotide sequence ID" value="NZ_LT629732.1"/>
</dbReference>
<dbReference type="AlphaFoldDB" id="A0A1H1MRE9"/>
<dbReference type="OrthoDB" id="4337876at2"/>
<keyword evidence="1" id="KW-0472">Membrane</keyword>
<sequence>MGLVQPSAYHCSRAAAGAVLTYGLIYYTVAILDALLWLATLRATRARGVRGPVTAWIVVAVTATLALTLLGASEYGTAIFPPLWGILAALPAVAGIIAVLRMRRRA</sequence>
<feature type="transmembrane region" description="Helical" evidence="1">
    <location>
        <begin position="79"/>
        <end position="100"/>
    </location>
</feature>